<dbReference type="PANTHER" id="PTHR31314:SF164">
    <property type="entry name" value="HTH MYB-TYPE DOMAIN-CONTAINING PROTEIN"/>
    <property type="match status" value="1"/>
</dbReference>
<evidence type="ECO:0000256" key="1">
    <source>
        <dbReference type="ARBA" id="ARBA00004123"/>
    </source>
</evidence>
<dbReference type="FunFam" id="1.10.10.60:FF:000002">
    <property type="entry name" value="Myb family transcription factor"/>
    <property type="match status" value="1"/>
</dbReference>
<dbReference type="SUPFAM" id="SSF46689">
    <property type="entry name" value="Homeodomain-like"/>
    <property type="match status" value="1"/>
</dbReference>
<comment type="subcellular location">
    <subcellularLocation>
        <location evidence="1">Nucleus</location>
    </subcellularLocation>
</comment>
<dbReference type="InterPro" id="IPR006447">
    <property type="entry name" value="Myb_dom_plants"/>
</dbReference>
<organism evidence="7 8">
    <name type="scientific">Lithospermum erythrorhizon</name>
    <name type="common">Purple gromwell</name>
    <name type="synonym">Lithospermum officinale var. erythrorhizon</name>
    <dbReference type="NCBI Taxonomy" id="34254"/>
    <lineage>
        <taxon>Eukaryota</taxon>
        <taxon>Viridiplantae</taxon>
        <taxon>Streptophyta</taxon>
        <taxon>Embryophyta</taxon>
        <taxon>Tracheophyta</taxon>
        <taxon>Spermatophyta</taxon>
        <taxon>Magnoliopsida</taxon>
        <taxon>eudicotyledons</taxon>
        <taxon>Gunneridae</taxon>
        <taxon>Pentapetalae</taxon>
        <taxon>asterids</taxon>
        <taxon>lamiids</taxon>
        <taxon>Boraginales</taxon>
        <taxon>Boraginaceae</taxon>
        <taxon>Boraginoideae</taxon>
        <taxon>Lithospermeae</taxon>
        <taxon>Lithospermum</taxon>
    </lineage>
</organism>
<evidence type="ECO:0000256" key="3">
    <source>
        <dbReference type="ARBA" id="ARBA00023163"/>
    </source>
</evidence>
<keyword evidence="7" id="KW-0238">DNA-binding</keyword>
<evidence type="ECO:0000256" key="5">
    <source>
        <dbReference type="SAM" id="MobiDB-lite"/>
    </source>
</evidence>
<gene>
    <name evidence="7" type="ORF">LIER_22376</name>
</gene>
<feature type="domain" description="HTH myb-type" evidence="6">
    <location>
        <begin position="66"/>
        <end position="126"/>
    </location>
</feature>
<dbReference type="Pfam" id="PF00249">
    <property type="entry name" value="Myb_DNA-binding"/>
    <property type="match status" value="1"/>
</dbReference>
<dbReference type="GO" id="GO:0003677">
    <property type="term" value="F:DNA binding"/>
    <property type="evidence" value="ECO:0007669"/>
    <property type="project" value="UniProtKB-KW"/>
</dbReference>
<dbReference type="Proteomes" id="UP001454036">
    <property type="component" value="Unassembled WGS sequence"/>
</dbReference>
<dbReference type="InterPro" id="IPR046955">
    <property type="entry name" value="PHR1-like"/>
</dbReference>
<feature type="region of interest" description="Disordered" evidence="5">
    <location>
        <begin position="1"/>
        <end position="62"/>
    </location>
</feature>
<keyword evidence="2" id="KW-0805">Transcription regulation</keyword>
<dbReference type="InterPro" id="IPR001005">
    <property type="entry name" value="SANT/Myb"/>
</dbReference>
<dbReference type="InterPro" id="IPR017930">
    <property type="entry name" value="Myb_dom"/>
</dbReference>
<dbReference type="PANTHER" id="PTHR31314">
    <property type="entry name" value="MYB FAMILY TRANSCRIPTION FACTOR PHL7-LIKE"/>
    <property type="match status" value="1"/>
</dbReference>
<dbReference type="PROSITE" id="PS51294">
    <property type="entry name" value="HTH_MYB"/>
    <property type="match status" value="1"/>
</dbReference>
<evidence type="ECO:0000313" key="7">
    <source>
        <dbReference type="EMBL" id="GAA0167442.1"/>
    </source>
</evidence>
<keyword evidence="3" id="KW-0804">Transcription</keyword>
<evidence type="ECO:0000256" key="4">
    <source>
        <dbReference type="ARBA" id="ARBA00023242"/>
    </source>
</evidence>
<dbReference type="GO" id="GO:0005634">
    <property type="term" value="C:nucleus"/>
    <property type="evidence" value="ECO:0007669"/>
    <property type="project" value="UniProtKB-SubCell"/>
</dbReference>
<name>A0AAV3QZE6_LITER</name>
<feature type="compositionally biased region" description="Low complexity" evidence="5">
    <location>
        <begin position="37"/>
        <end position="60"/>
    </location>
</feature>
<dbReference type="EMBL" id="BAABME010006099">
    <property type="protein sequence ID" value="GAA0167442.1"/>
    <property type="molecule type" value="Genomic_DNA"/>
</dbReference>
<evidence type="ECO:0000259" key="6">
    <source>
        <dbReference type="PROSITE" id="PS51294"/>
    </source>
</evidence>
<dbReference type="NCBIfam" id="TIGR01557">
    <property type="entry name" value="myb_SHAQKYF"/>
    <property type="match status" value="1"/>
</dbReference>
<comment type="caution">
    <text evidence="7">The sequence shown here is derived from an EMBL/GenBank/DDBJ whole genome shotgun (WGS) entry which is preliminary data.</text>
</comment>
<evidence type="ECO:0000313" key="8">
    <source>
        <dbReference type="Proteomes" id="UP001454036"/>
    </source>
</evidence>
<protein>
    <submittedName>
        <fullName evidence="7">DNA-binding transcription factor</fullName>
    </submittedName>
</protein>
<evidence type="ECO:0000256" key="2">
    <source>
        <dbReference type="ARBA" id="ARBA00023015"/>
    </source>
</evidence>
<dbReference type="Gene3D" id="1.10.10.60">
    <property type="entry name" value="Homeodomain-like"/>
    <property type="match status" value="1"/>
</dbReference>
<accession>A0AAV3QZE6</accession>
<proteinExistence type="predicted"/>
<keyword evidence="4" id="KW-0539">Nucleus</keyword>
<dbReference type="InterPro" id="IPR009057">
    <property type="entry name" value="Homeodomain-like_sf"/>
</dbReference>
<dbReference type="GO" id="GO:0003700">
    <property type="term" value="F:DNA-binding transcription factor activity"/>
    <property type="evidence" value="ECO:0007669"/>
    <property type="project" value="InterPro"/>
</dbReference>
<dbReference type="AlphaFoldDB" id="A0AAV3QZE6"/>
<sequence length="389" mass="44149">MEKNKHEENHDDEFSNCFESKKDEEVVDEGDNHPKTSAGSSSNNSSSESGKKGSSSSTNKVRQYVRSKVPRLKWTPDLHLCFVQAVERLGGQERATPKLVLQVMNIKGLSIAHVKSHLQMYRSKKIDDQGQVINERSYTMGSMDHRLGNIWHNPIVDPMSGSKFRYYNGKWSSHLDYWMVNKPITIAENELDMRKVYSFQGNSSSKVCVTNGANNVLYNPISMFKNSTLMEQHFNKPTNQEFPEPFSIQTCPKVKNINSWATQTEANNKRGQMLRSFVVNNNATAPETTSCSSTDLEGIRRAKRKAREENVDLNLSLKMSMGREEEEIKKSRHGREFVMMNSNLCLSLFPGHAKGNPTIDLNMPSEFSRLSEEESLKKPILASTLDLTI</sequence>
<feature type="compositionally biased region" description="Basic and acidic residues" evidence="5">
    <location>
        <begin position="1"/>
        <end position="34"/>
    </location>
</feature>
<keyword evidence="8" id="KW-1185">Reference proteome</keyword>
<reference evidence="7 8" key="1">
    <citation type="submission" date="2024-01" db="EMBL/GenBank/DDBJ databases">
        <title>The complete chloroplast genome sequence of Lithospermum erythrorhizon: insights into the phylogenetic relationship among Boraginaceae species and the maternal lineages of purple gromwells.</title>
        <authorList>
            <person name="Okada T."/>
            <person name="Watanabe K."/>
        </authorList>
    </citation>
    <scope>NUCLEOTIDE SEQUENCE [LARGE SCALE GENOMIC DNA]</scope>
</reference>